<dbReference type="PANTHER" id="PTHR10887">
    <property type="entry name" value="DNA2/NAM7 HELICASE FAMILY"/>
    <property type="match status" value="1"/>
</dbReference>
<dbReference type="InterPro" id="IPR036388">
    <property type="entry name" value="WH-like_DNA-bd_sf"/>
</dbReference>
<dbReference type="OrthoDB" id="288175at2759"/>
<dbReference type="GO" id="GO:0003723">
    <property type="term" value="F:RNA binding"/>
    <property type="evidence" value="ECO:0007669"/>
    <property type="project" value="UniProtKB-UniRule"/>
</dbReference>
<dbReference type="Gene3D" id="1.10.10.10">
    <property type="entry name" value="Winged helix-like DNA-binding domain superfamily/Winged helix DNA-binding domain"/>
    <property type="match status" value="1"/>
</dbReference>
<dbReference type="EMBL" id="CCKQ01018190">
    <property type="protein sequence ID" value="CDW90128.1"/>
    <property type="molecule type" value="Genomic_DNA"/>
</dbReference>
<evidence type="ECO:0000256" key="2">
    <source>
        <dbReference type="ARBA" id="ARBA00022801"/>
    </source>
</evidence>
<evidence type="ECO:0000313" key="9">
    <source>
        <dbReference type="EMBL" id="CDW90128.1"/>
    </source>
</evidence>
<feature type="domain" description="HTH La-type RNA-binding" evidence="8">
    <location>
        <begin position="327"/>
        <end position="421"/>
    </location>
</feature>
<dbReference type="GO" id="GO:0005694">
    <property type="term" value="C:chromosome"/>
    <property type="evidence" value="ECO:0007669"/>
    <property type="project" value="UniProtKB-ARBA"/>
</dbReference>
<dbReference type="InParanoid" id="A0A078B985"/>
<dbReference type="PANTHER" id="PTHR10887:SF495">
    <property type="entry name" value="HELICASE SENATAXIN ISOFORM X1-RELATED"/>
    <property type="match status" value="1"/>
</dbReference>
<evidence type="ECO:0000256" key="3">
    <source>
        <dbReference type="ARBA" id="ARBA00022806"/>
    </source>
</evidence>
<evidence type="ECO:0000256" key="7">
    <source>
        <dbReference type="PROSITE-ProRule" id="PRU00332"/>
    </source>
</evidence>
<keyword evidence="4" id="KW-0067">ATP-binding</keyword>
<dbReference type="GO" id="GO:0016787">
    <property type="term" value="F:hydrolase activity"/>
    <property type="evidence" value="ECO:0007669"/>
    <property type="project" value="UniProtKB-KW"/>
</dbReference>
<dbReference type="InterPro" id="IPR003593">
    <property type="entry name" value="AAA+_ATPase"/>
</dbReference>
<dbReference type="SUPFAM" id="SSF52540">
    <property type="entry name" value="P-loop containing nucleoside triphosphate hydrolases"/>
    <property type="match status" value="1"/>
</dbReference>
<dbReference type="OMA" id="CENDIAR"/>
<keyword evidence="1" id="KW-0547">Nucleotide-binding</keyword>
<evidence type="ECO:0000256" key="6">
    <source>
        <dbReference type="ARBA" id="ARBA00048432"/>
    </source>
</evidence>
<dbReference type="InterPro" id="IPR006630">
    <property type="entry name" value="La_HTH"/>
</dbReference>
<accession>A0A078B985</accession>
<evidence type="ECO:0000256" key="5">
    <source>
        <dbReference type="ARBA" id="ARBA00022884"/>
    </source>
</evidence>
<dbReference type="FunFam" id="3.40.50.300:FF:000326">
    <property type="entry name" value="P-loop containing nucleoside triphosphate hydrolase"/>
    <property type="match status" value="1"/>
</dbReference>
<dbReference type="SUPFAM" id="SSF46785">
    <property type="entry name" value="Winged helix' DNA-binding domain"/>
    <property type="match status" value="1"/>
</dbReference>
<dbReference type="AlphaFoldDB" id="A0A078B985"/>
<dbReference type="SMART" id="SM00487">
    <property type="entry name" value="DEXDc"/>
    <property type="match status" value="1"/>
</dbReference>
<gene>
    <name evidence="9" type="primary">Contig7278.g7784</name>
    <name evidence="9" type="ORF">STYLEM_19268</name>
</gene>
<dbReference type="InterPro" id="IPR041679">
    <property type="entry name" value="DNA2/NAM7-like_C"/>
</dbReference>
<dbReference type="InterPro" id="IPR036390">
    <property type="entry name" value="WH_DNA-bd_sf"/>
</dbReference>
<dbReference type="Pfam" id="PF13086">
    <property type="entry name" value="AAA_11"/>
    <property type="match status" value="1"/>
</dbReference>
<keyword evidence="2" id="KW-0378">Hydrolase</keyword>
<evidence type="ECO:0000256" key="4">
    <source>
        <dbReference type="ARBA" id="ARBA00022840"/>
    </source>
</evidence>
<dbReference type="InterPro" id="IPR014001">
    <property type="entry name" value="Helicase_ATP-bd"/>
</dbReference>
<dbReference type="SMART" id="SM00382">
    <property type="entry name" value="AAA"/>
    <property type="match status" value="1"/>
</dbReference>
<dbReference type="GO" id="GO:0003678">
    <property type="term" value="F:DNA helicase activity"/>
    <property type="evidence" value="ECO:0007669"/>
    <property type="project" value="UniProtKB-EC"/>
</dbReference>
<dbReference type="Proteomes" id="UP000039865">
    <property type="component" value="Unassembled WGS sequence"/>
</dbReference>
<dbReference type="Pfam" id="PF13087">
    <property type="entry name" value="AAA_12"/>
    <property type="match status" value="1"/>
</dbReference>
<protein>
    <submittedName>
        <fullName evidence="9">Phage head-tail family protein</fullName>
    </submittedName>
</protein>
<keyword evidence="3" id="KW-0347">Helicase</keyword>
<reference evidence="9 10" key="1">
    <citation type="submission" date="2014-06" db="EMBL/GenBank/DDBJ databases">
        <authorList>
            <person name="Swart Estienne"/>
        </authorList>
    </citation>
    <scope>NUCLEOTIDE SEQUENCE [LARGE SCALE GENOMIC DNA]</scope>
    <source>
        <strain evidence="9 10">130c</strain>
    </source>
</reference>
<dbReference type="InterPro" id="IPR027417">
    <property type="entry name" value="P-loop_NTPase"/>
</dbReference>
<dbReference type="InterPro" id="IPR045055">
    <property type="entry name" value="DNA2/NAM7-like"/>
</dbReference>
<evidence type="ECO:0000313" key="10">
    <source>
        <dbReference type="Proteomes" id="UP000039865"/>
    </source>
</evidence>
<name>A0A078B985_STYLE</name>
<keyword evidence="10" id="KW-1185">Reference proteome</keyword>
<sequence>MQRPIEMPITFETLDEYANAVGYIQINEEYIEMYKDKEIRQAQFIFDQEEQRLITKRLKLFLDQSDNIKPRTFLEVKMTPASQQDDKDDQKEEYIGIASVFSVSFTDEKKTVVTVDLNILTPYSQEKQTLPKSEQGYYLDTLKYTKMDRLGKYFIVKNALDTFLKNNKSYKTSDQLLKQVIISCKQVKDKNKMLPQEIIIPGIPDTFSKSQREAVKQALTGRLTLIQGPPGTGKTTVLQAIAAHMVNDNYINNIQTPILICAPSNAAADLIAERLRFVPILNGNYIRLQSVHREDIFNTNLNNLREYDLLQKIKYMDELEAQDDFNKQFISADRQQAKQTVEYYFSDENYYFKDGVGDKFLTDLEDKNGYIEIDKILKFYKMKQLQVSKDEIVKFSRYGFNFEVDRSGELIKKKNINTEDVILERFGFKSGSVRTFTAYELDDLNKLKLKIESKILSRAAAIITTCLNSSDKRLKGIRFKQVIIDEAAQCQEIETLIALRNANQAVLIGDQKQLGPRLTTIIDGPKSMFERMLKADYPYYMLTTQYRMHPFLLTLPNQMFYQNKIQNGYIQQLRNFFIDRDKPLLFIHIDSNQSKFGTSYFNMDEAQAVHDITKFLVTQEKYDIKKFGFISGYNGQIQKLSSVLKDFKLEEDCIGTVDSYQGRECDLIIFSAVRSSSQGTSNGIGFLSDKNRANVALTRAQHGLIIIGNKHFLSKDQKWKKYISFLEQNEVVVNGVQNAIEFIQRANIRRRSNFDTSFAFNPEEDFI</sequence>
<comment type="catalytic activity">
    <reaction evidence="6">
        <text>ATP + H2O = ADP + phosphate + H(+)</text>
        <dbReference type="Rhea" id="RHEA:13065"/>
        <dbReference type="ChEBI" id="CHEBI:15377"/>
        <dbReference type="ChEBI" id="CHEBI:15378"/>
        <dbReference type="ChEBI" id="CHEBI:30616"/>
        <dbReference type="ChEBI" id="CHEBI:43474"/>
        <dbReference type="ChEBI" id="CHEBI:456216"/>
        <dbReference type="EC" id="3.6.4.12"/>
    </reaction>
    <physiologicalReaction direction="left-to-right" evidence="6">
        <dbReference type="Rhea" id="RHEA:13066"/>
    </physiologicalReaction>
</comment>
<proteinExistence type="predicted"/>
<dbReference type="InterPro" id="IPR041677">
    <property type="entry name" value="DNA2/NAM7_AAA_11"/>
</dbReference>
<dbReference type="CDD" id="cd18808">
    <property type="entry name" value="SF1_C_Upf1"/>
    <property type="match status" value="1"/>
</dbReference>
<dbReference type="Gene3D" id="3.40.50.300">
    <property type="entry name" value="P-loop containing nucleotide triphosphate hydrolases"/>
    <property type="match status" value="2"/>
</dbReference>
<dbReference type="PROSITE" id="PS50961">
    <property type="entry name" value="HTH_LA"/>
    <property type="match status" value="1"/>
</dbReference>
<dbReference type="FunCoup" id="A0A078B985">
    <property type="interactions" value="25"/>
</dbReference>
<evidence type="ECO:0000259" key="8">
    <source>
        <dbReference type="PROSITE" id="PS50961"/>
    </source>
</evidence>
<dbReference type="GO" id="GO:0005524">
    <property type="term" value="F:ATP binding"/>
    <property type="evidence" value="ECO:0007669"/>
    <property type="project" value="UniProtKB-KW"/>
</dbReference>
<dbReference type="InterPro" id="IPR047187">
    <property type="entry name" value="SF1_C_Upf1"/>
</dbReference>
<keyword evidence="5 7" id="KW-0694">RNA-binding</keyword>
<evidence type="ECO:0000256" key="1">
    <source>
        <dbReference type="ARBA" id="ARBA00022741"/>
    </source>
</evidence>
<dbReference type="SMART" id="SM00715">
    <property type="entry name" value="LA"/>
    <property type="match status" value="1"/>
</dbReference>
<organism evidence="9 10">
    <name type="scientific">Stylonychia lemnae</name>
    <name type="common">Ciliate</name>
    <dbReference type="NCBI Taxonomy" id="5949"/>
    <lineage>
        <taxon>Eukaryota</taxon>
        <taxon>Sar</taxon>
        <taxon>Alveolata</taxon>
        <taxon>Ciliophora</taxon>
        <taxon>Intramacronucleata</taxon>
        <taxon>Spirotrichea</taxon>
        <taxon>Stichotrichia</taxon>
        <taxon>Sporadotrichida</taxon>
        <taxon>Oxytrichidae</taxon>
        <taxon>Stylonychinae</taxon>
        <taxon>Stylonychia</taxon>
    </lineage>
</organism>